<proteinExistence type="predicted"/>
<comment type="caution">
    <text evidence="2">The sequence shown here is derived from an EMBL/GenBank/DDBJ whole genome shotgun (WGS) entry which is preliminary data.</text>
</comment>
<gene>
    <name evidence="2" type="ORF">S01H1_07451</name>
</gene>
<accession>X0RJU9</accession>
<protein>
    <recommendedName>
        <fullName evidence="1">Beta-lactamase-related domain-containing protein</fullName>
    </recommendedName>
</protein>
<name>X0RJU9_9ZZZZ</name>
<evidence type="ECO:0000313" key="2">
    <source>
        <dbReference type="EMBL" id="GAF69063.1"/>
    </source>
</evidence>
<dbReference type="Gene3D" id="3.40.710.10">
    <property type="entry name" value="DD-peptidase/beta-lactamase superfamily"/>
    <property type="match status" value="1"/>
</dbReference>
<organism evidence="2">
    <name type="scientific">marine sediment metagenome</name>
    <dbReference type="NCBI Taxonomy" id="412755"/>
    <lineage>
        <taxon>unclassified sequences</taxon>
        <taxon>metagenomes</taxon>
        <taxon>ecological metagenomes</taxon>
    </lineage>
</organism>
<dbReference type="PANTHER" id="PTHR46825:SF9">
    <property type="entry name" value="BETA-LACTAMASE-RELATED DOMAIN-CONTAINING PROTEIN"/>
    <property type="match status" value="1"/>
</dbReference>
<dbReference type="Pfam" id="PF00144">
    <property type="entry name" value="Beta-lactamase"/>
    <property type="match status" value="1"/>
</dbReference>
<evidence type="ECO:0000259" key="1">
    <source>
        <dbReference type="Pfam" id="PF00144"/>
    </source>
</evidence>
<sequence>MRTRISTVLALVLTAGLMTPSATLGQRQVRPTRLQDLPRGLTEAQVRAHVIAPEHTRNIQIEEVDPKREVIYRIRAVPKRFRAIPHLDVAAFGASVHAALKDNAVGYILQVRQNGQLIHIGIWNWSQMPVDANQGWTEDTRMNVGSVSKFLTAVGLVKLLDANGISYGAKIIDYLPTYWTKGPNIDQITFRHLMTHRSGFSTGKSSSDYVFMKDRVAAGVAGVGGYDYENMNFGLCRILMPIINGDISKATNVPFPPLDRDVGWDAVTLHSYRDYMQANVFTPAGVSDVGFAPPPIGQNALAYPFPPANKTGWNSGDLATMAGGAGWRLSCKELLNVLDHVRRRNTIISAQKAQYLLDNYLGIDQIISTPA</sequence>
<dbReference type="SUPFAM" id="SSF56601">
    <property type="entry name" value="beta-lactamase/transpeptidase-like"/>
    <property type="match status" value="1"/>
</dbReference>
<dbReference type="InterPro" id="IPR012338">
    <property type="entry name" value="Beta-lactam/transpept-like"/>
</dbReference>
<dbReference type="InterPro" id="IPR001466">
    <property type="entry name" value="Beta-lactam-related"/>
</dbReference>
<feature type="non-terminal residue" evidence="2">
    <location>
        <position position="371"/>
    </location>
</feature>
<dbReference type="EMBL" id="BARS01003843">
    <property type="protein sequence ID" value="GAF69063.1"/>
    <property type="molecule type" value="Genomic_DNA"/>
</dbReference>
<dbReference type="PANTHER" id="PTHR46825">
    <property type="entry name" value="D-ALANYL-D-ALANINE-CARBOXYPEPTIDASE/ENDOPEPTIDASE AMPH"/>
    <property type="match status" value="1"/>
</dbReference>
<dbReference type="AlphaFoldDB" id="X0RJU9"/>
<dbReference type="InterPro" id="IPR050491">
    <property type="entry name" value="AmpC-like"/>
</dbReference>
<feature type="domain" description="Beta-lactamase-related" evidence="1">
    <location>
        <begin position="103"/>
        <end position="213"/>
    </location>
</feature>
<reference evidence="2" key="1">
    <citation type="journal article" date="2014" name="Front. Microbiol.">
        <title>High frequency of phylogenetically diverse reductive dehalogenase-homologous genes in deep subseafloor sedimentary metagenomes.</title>
        <authorList>
            <person name="Kawai M."/>
            <person name="Futagami T."/>
            <person name="Toyoda A."/>
            <person name="Takaki Y."/>
            <person name="Nishi S."/>
            <person name="Hori S."/>
            <person name="Arai W."/>
            <person name="Tsubouchi T."/>
            <person name="Morono Y."/>
            <person name="Uchiyama I."/>
            <person name="Ito T."/>
            <person name="Fujiyama A."/>
            <person name="Inagaki F."/>
            <person name="Takami H."/>
        </authorList>
    </citation>
    <scope>NUCLEOTIDE SEQUENCE</scope>
    <source>
        <strain evidence="2">Expedition CK06-06</strain>
    </source>
</reference>